<gene>
    <name evidence="1" type="ORF">BJ998_002615</name>
</gene>
<dbReference type="RefSeq" id="WP_184861509.1">
    <property type="nucleotide sequence ID" value="NZ_BAAAWY010000095.1"/>
</dbReference>
<reference evidence="1 2" key="1">
    <citation type="submission" date="2020-08" db="EMBL/GenBank/DDBJ databases">
        <title>Sequencing the genomes of 1000 actinobacteria strains.</title>
        <authorList>
            <person name="Klenk H.-P."/>
        </authorList>
    </citation>
    <scope>NUCLEOTIDE SEQUENCE [LARGE SCALE GENOMIC DNA]</scope>
    <source>
        <strain evidence="1 2">DSM 43851</strain>
    </source>
</reference>
<proteinExistence type="predicted"/>
<name>A0A7W9KF13_9PSEU</name>
<evidence type="ECO:0008006" key="3">
    <source>
        <dbReference type="Google" id="ProtNLM"/>
    </source>
</evidence>
<evidence type="ECO:0000313" key="1">
    <source>
        <dbReference type="EMBL" id="MBB5891419.1"/>
    </source>
</evidence>
<keyword evidence="2" id="KW-1185">Reference proteome</keyword>
<dbReference type="EMBL" id="JACHIR010000001">
    <property type="protein sequence ID" value="MBB5891419.1"/>
    <property type="molecule type" value="Genomic_DNA"/>
</dbReference>
<dbReference type="Proteomes" id="UP000585638">
    <property type="component" value="Unassembled WGS sequence"/>
</dbReference>
<accession>A0A7W9KF13</accession>
<organism evidence="1 2">
    <name type="scientific">Kutzneria kofuensis</name>
    <dbReference type="NCBI Taxonomy" id="103725"/>
    <lineage>
        <taxon>Bacteria</taxon>
        <taxon>Bacillati</taxon>
        <taxon>Actinomycetota</taxon>
        <taxon>Actinomycetes</taxon>
        <taxon>Pseudonocardiales</taxon>
        <taxon>Pseudonocardiaceae</taxon>
        <taxon>Kutzneria</taxon>
    </lineage>
</organism>
<evidence type="ECO:0000313" key="2">
    <source>
        <dbReference type="Proteomes" id="UP000585638"/>
    </source>
</evidence>
<protein>
    <recommendedName>
        <fullName evidence="3">DNA-directed RNA polymerase specialized sigma24 family protein</fullName>
    </recommendedName>
</protein>
<sequence length="246" mass="27263">MSYHDQPSTLDIVERRFVELTTPPTALSLDCSALGCGLPEGLMCLDELRILLLKHSTAWVTKDAVWKELVRRAHAEPDPWVMAAAGMLVPGLKRIAGRFGNRYPGDNRDLDSEILEGFLEALDLVEVGHPKIYSQLYMGAFRRGYEACCRERRLAAKRAELDERDADTYHARREGHPDLVLADAVRDKALTAEQAGLLSDVHLGGMDRKCAAALLGVTPRRCCAQLAQAQRKLIGFLSDRVPDIAS</sequence>
<dbReference type="AlphaFoldDB" id="A0A7W9KF13"/>
<comment type="caution">
    <text evidence="1">The sequence shown here is derived from an EMBL/GenBank/DDBJ whole genome shotgun (WGS) entry which is preliminary data.</text>
</comment>